<comment type="caution">
    <text evidence="2">The sequence shown here is derived from an EMBL/GenBank/DDBJ whole genome shotgun (WGS) entry which is preliminary data.</text>
</comment>
<organism evidence="2 3">
    <name type="scientific">Populus deltoides</name>
    <name type="common">Eastern poplar</name>
    <name type="synonym">Eastern cottonwood</name>
    <dbReference type="NCBI Taxonomy" id="3696"/>
    <lineage>
        <taxon>Eukaryota</taxon>
        <taxon>Viridiplantae</taxon>
        <taxon>Streptophyta</taxon>
        <taxon>Embryophyta</taxon>
        <taxon>Tracheophyta</taxon>
        <taxon>Spermatophyta</taxon>
        <taxon>Magnoliopsida</taxon>
        <taxon>eudicotyledons</taxon>
        <taxon>Gunneridae</taxon>
        <taxon>Pentapetalae</taxon>
        <taxon>rosids</taxon>
        <taxon>fabids</taxon>
        <taxon>Malpighiales</taxon>
        <taxon>Salicaceae</taxon>
        <taxon>Saliceae</taxon>
        <taxon>Populus</taxon>
    </lineage>
</organism>
<feature type="compositionally biased region" description="Low complexity" evidence="1">
    <location>
        <begin position="268"/>
        <end position="290"/>
    </location>
</feature>
<feature type="compositionally biased region" description="Basic and acidic residues" evidence="1">
    <location>
        <begin position="234"/>
        <end position="250"/>
    </location>
</feature>
<dbReference type="InterPro" id="IPR040412">
    <property type="entry name" value="At1g65710-like"/>
</dbReference>
<evidence type="ECO:0000313" key="3">
    <source>
        <dbReference type="Proteomes" id="UP000807159"/>
    </source>
</evidence>
<dbReference type="PANTHER" id="PTHR34367">
    <property type="entry name" value="OS02G0734667 PROTEIN"/>
    <property type="match status" value="1"/>
</dbReference>
<accession>A0A8T2X269</accession>
<evidence type="ECO:0000313" key="2">
    <source>
        <dbReference type="EMBL" id="KAH8486231.1"/>
    </source>
</evidence>
<dbReference type="PANTHER" id="PTHR34367:SF1">
    <property type="entry name" value="OS04G0528600 PROTEIN"/>
    <property type="match status" value="1"/>
</dbReference>
<dbReference type="EMBL" id="JACEGQ020000015">
    <property type="protein sequence ID" value="KAH8486231.1"/>
    <property type="molecule type" value="Genomic_DNA"/>
</dbReference>
<feature type="compositionally biased region" description="Low complexity" evidence="1">
    <location>
        <begin position="638"/>
        <end position="652"/>
    </location>
</feature>
<feature type="compositionally biased region" description="Polar residues" evidence="1">
    <location>
        <begin position="358"/>
        <end position="373"/>
    </location>
</feature>
<feature type="compositionally biased region" description="Acidic residues" evidence="1">
    <location>
        <begin position="170"/>
        <end position="181"/>
    </location>
</feature>
<sequence>MGCCFSKKNEVSSSLNASQPILNTLKIDKNEIQNNNMMIVEDKEVKKQVVEEGSFVKKEIFVIKHRKSQERDKRIPPPNLNIAPLEEDGPAPTATASAAEILSGNSNTNVGAHNMVLRTSSCTKEEVDAILIQCGRLSRSNSSGAGKRPSSGIKYSGSKRSYDFDNNNNNDDDDDDQDQDVESSTSADHYDFRKKGNDEDDGEVTAERRQHRNRRRQSSRPSPSPSSQGRRRTPSRERDQNQRPSSRERGSGSSGRRVSRSPGRRSETTQNTGVTAGNANATVNANNTGGPSNRPRNLVSIPATVSSLVVDKSNNGVEPQATAGIRRISVKRNVGEAALTCSRMVASPRSKSPARANAKTSNENNQQPSLSRSNSRKADQSPYRRNPLSEIDLNSLQYSQPPANKATCTSNNRAHIRNKDIEGQVVVKESFNLLNQTPMKKQNSEKNNRVNAQVTNCRGSSIVSLENKISKEQQMEEAKGQPTDMTTVVDLGVESLKPQTLTRSRSARRSRDLDLNPETLLNPTPSYTALLLEDIQNFHLKNTPSFSLPACVTKACSILEAVADLNSTTSSNLSCAFSYDRRSPPTVAAANLVGKKPPEAKDPFVESEASDDLMEPSFHKYVTVRRAGTLCGEDMDGQESSGSDSVVGGSQQHLGFSTSSWEPNSADSIDHWTSRSNWRDEDEKSPLGFQKHGLSETWRDVEQARRPFSGQRSEIGRGRLGTSKNLHSTAILASAAST</sequence>
<reference evidence="2" key="1">
    <citation type="journal article" date="2021" name="J. Hered.">
        <title>Genome Assembly of Salicaceae Populus deltoides (Eastern Cottonwood) I-69 Based on Nanopore Sequencing and Hi-C Technologies.</title>
        <authorList>
            <person name="Bai S."/>
            <person name="Wu H."/>
            <person name="Zhang J."/>
            <person name="Pan Z."/>
            <person name="Zhao W."/>
            <person name="Li Z."/>
            <person name="Tong C."/>
        </authorList>
    </citation>
    <scope>NUCLEOTIDE SEQUENCE</scope>
    <source>
        <tissue evidence="2">Leaf</tissue>
    </source>
</reference>
<name>A0A8T2X269_POPDE</name>
<feature type="compositionally biased region" description="Basic residues" evidence="1">
    <location>
        <begin position="209"/>
        <end position="218"/>
    </location>
</feature>
<dbReference type="AlphaFoldDB" id="A0A8T2X269"/>
<keyword evidence="3" id="KW-1185">Reference proteome</keyword>
<feature type="compositionally biased region" description="Basic and acidic residues" evidence="1">
    <location>
        <begin position="668"/>
        <end position="685"/>
    </location>
</feature>
<feature type="region of interest" description="Disordered" evidence="1">
    <location>
        <begin position="633"/>
        <end position="738"/>
    </location>
</feature>
<dbReference type="Proteomes" id="UP000807159">
    <property type="component" value="Chromosome 15"/>
</dbReference>
<evidence type="ECO:0000256" key="1">
    <source>
        <dbReference type="SAM" id="MobiDB-lite"/>
    </source>
</evidence>
<feature type="region of interest" description="Disordered" evidence="1">
    <location>
        <begin position="341"/>
        <end position="391"/>
    </location>
</feature>
<feature type="compositionally biased region" description="Basic and acidic residues" evidence="1">
    <location>
        <begin position="188"/>
        <end position="197"/>
    </location>
</feature>
<protein>
    <submittedName>
        <fullName evidence="2">Uncharacterized protein</fullName>
    </submittedName>
</protein>
<gene>
    <name evidence="2" type="ORF">H0E87_025304</name>
</gene>
<feature type="region of interest" description="Disordered" evidence="1">
    <location>
        <begin position="139"/>
        <end position="298"/>
    </location>
</feature>
<feature type="region of interest" description="Disordered" evidence="1">
    <location>
        <begin position="67"/>
        <end position="95"/>
    </location>
</feature>
<proteinExistence type="predicted"/>
<feature type="compositionally biased region" description="Basic and acidic residues" evidence="1">
    <location>
        <begin position="693"/>
        <end position="705"/>
    </location>
</feature>
<feature type="compositionally biased region" description="Low complexity" evidence="1">
    <location>
        <begin position="219"/>
        <end position="228"/>
    </location>
</feature>
<feature type="compositionally biased region" description="Polar residues" evidence="1">
    <location>
        <begin position="653"/>
        <end position="667"/>
    </location>
</feature>